<evidence type="ECO:0000256" key="2">
    <source>
        <dbReference type="ARBA" id="ARBA00022448"/>
    </source>
</evidence>
<evidence type="ECO:0000256" key="3">
    <source>
        <dbReference type="ARBA" id="ARBA00022475"/>
    </source>
</evidence>
<feature type="transmembrane region" description="Helical" evidence="7">
    <location>
        <begin position="315"/>
        <end position="339"/>
    </location>
</feature>
<keyword evidence="2 7" id="KW-0813">Transport</keyword>
<reference evidence="9 10" key="1">
    <citation type="submission" date="2020-03" db="EMBL/GenBank/DDBJ databases">
        <title>Genomic Encyclopedia of Type Strains, Phase IV (KMG-IV): sequencing the most valuable type-strain genomes for metagenomic binning, comparative biology and taxonomic classification.</title>
        <authorList>
            <person name="Goeker M."/>
        </authorList>
    </citation>
    <scope>NUCLEOTIDE SEQUENCE [LARGE SCALE GENOMIC DNA]</scope>
    <source>
        <strain evidence="9 10">DSM 101599</strain>
    </source>
</reference>
<feature type="domain" description="ABC transmembrane type-1" evidence="8">
    <location>
        <begin position="146"/>
        <end position="336"/>
    </location>
</feature>
<dbReference type="Proteomes" id="UP000745859">
    <property type="component" value="Unassembled WGS sequence"/>
</dbReference>
<evidence type="ECO:0000256" key="4">
    <source>
        <dbReference type="ARBA" id="ARBA00022692"/>
    </source>
</evidence>
<keyword evidence="3" id="KW-1003">Cell membrane</keyword>
<keyword evidence="5 7" id="KW-1133">Transmembrane helix</keyword>
<feature type="transmembrane region" description="Helical" evidence="7">
    <location>
        <begin position="259"/>
        <end position="281"/>
    </location>
</feature>
<keyword evidence="6 7" id="KW-0472">Membrane</keyword>
<sequence length="349" mass="38499">MKFLKSLFNSKHILANLCVGFICFGSFVALFAYFIAPDNTTNANTMHVTIQAKPPGFSTYMLQETSITEKQSLWNQLINGDNSYIKETPVSEDYKINKTSISYKPQLQNDFITIDKAEHIKIIKKTFWLGTDKYGRDLLSRLIVGARISFSIGIVAVTISLVIGLLLGAIAGYFGGFIDSVIMWLINVTWSIPTILLVIAITVSLGKGLWQIYVAVGLTMWVEVARVVRGQTKSVKNLQYIEAAKVLGLSDLHIIIKHIIPNIIGPVIVISASNFAASILVESGLSFLGLGAQPPTPSWGIIIKNHYNYIVTGKAYLAIIPGALIVLLVLSFMIIGNLLRDKWDVKNNH</sequence>
<evidence type="ECO:0000313" key="10">
    <source>
        <dbReference type="Proteomes" id="UP000745859"/>
    </source>
</evidence>
<dbReference type="InterPro" id="IPR000515">
    <property type="entry name" value="MetI-like"/>
</dbReference>
<evidence type="ECO:0000256" key="5">
    <source>
        <dbReference type="ARBA" id="ARBA00022989"/>
    </source>
</evidence>
<dbReference type="EMBL" id="JAASQL010000004">
    <property type="protein sequence ID" value="NIJ46112.1"/>
    <property type="molecule type" value="Genomic_DNA"/>
</dbReference>
<comment type="caution">
    <text evidence="9">The sequence shown here is derived from an EMBL/GenBank/DDBJ whole genome shotgun (WGS) entry which is preliminary data.</text>
</comment>
<dbReference type="SUPFAM" id="SSF161098">
    <property type="entry name" value="MetI-like"/>
    <property type="match status" value="1"/>
</dbReference>
<dbReference type="InterPro" id="IPR050366">
    <property type="entry name" value="BP-dependent_transpt_permease"/>
</dbReference>
<dbReference type="InterPro" id="IPR035906">
    <property type="entry name" value="MetI-like_sf"/>
</dbReference>
<name>A0ABX0UGH5_9FLAO</name>
<keyword evidence="10" id="KW-1185">Reference proteome</keyword>
<dbReference type="PANTHER" id="PTHR43386:SF1">
    <property type="entry name" value="D,D-DIPEPTIDE TRANSPORT SYSTEM PERMEASE PROTEIN DDPC-RELATED"/>
    <property type="match status" value="1"/>
</dbReference>
<dbReference type="PROSITE" id="PS50928">
    <property type="entry name" value="ABC_TM1"/>
    <property type="match status" value="1"/>
</dbReference>
<feature type="transmembrane region" description="Helical" evidence="7">
    <location>
        <begin position="209"/>
        <end position="228"/>
    </location>
</feature>
<dbReference type="Pfam" id="PF00528">
    <property type="entry name" value="BPD_transp_1"/>
    <property type="match status" value="1"/>
</dbReference>
<accession>A0ABX0UGH5</accession>
<dbReference type="PANTHER" id="PTHR43386">
    <property type="entry name" value="OLIGOPEPTIDE TRANSPORT SYSTEM PERMEASE PROTEIN APPC"/>
    <property type="match status" value="1"/>
</dbReference>
<evidence type="ECO:0000256" key="6">
    <source>
        <dbReference type="ARBA" id="ARBA00023136"/>
    </source>
</evidence>
<comment type="subcellular location">
    <subcellularLocation>
        <location evidence="1 7">Cell membrane</location>
        <topology evidence="1 7">Multi-pass membrane protein</topology>
    </subcellularLocation>
</comment>
<gene>
    <name evidence="9" type="ORF">FHR24_002590</name>
</gene>
<feature type="transmembrane region" description="Helical" evidence="7">
    <location>
        <begin position="148"/>
        <end position="174"/>
    </location>
</feature>
<keyword evidence="4 7" id="KW-0812">Transmembrane</keyword>
<protein>
    <submittedName>
        <fullName evidence="9">Peptide/nickel transport system permease protein</fullName>
    </submittedName>
</protein>
<evidence type="ECO:0000259" key="8">
    <source>
        <dbReference type="PROSITE" id="PS50928"/>
    </source>
</evidence>
<feature type="transmembrane region" description="Helical" evidence="7">
    <location>
        <begin position="12"/>
        <end position="36"/>
    </location>
</feature>
<dbReference type="Gene3D" id="1.10.3720.10">
    <property type="entry name" value="MetI-like"/>
    <property type="match status" value="1"/>
</dbReference>
<dbReference type="RefSeq" id="WP_167189529.1">
    <property type="nucleotide sequence ID" value="NZ_JAASQL010000004.1"/>
</dbReference>
<evidence type="ECO:0000256" key="1">
    <source>
        <dbReference type="ARBA" id="ARBA00004651"/>
    </source>
</evidence>
<proteinExistence type="inferred from homology"/>
<dbReference type="CDD" id="cd06261">
    <property type="entry name" value="TM_PBP2"/>
    <property type="match status" value="1"/>
</dbReference>
<comment type="similarity">
    <text evidence="7">Belongs to the binding-protein-dependent transport system permease family.</text>
</comment>
<evidence type="ECO:0000256" key="7">
    <source>
        <dbReference type="RuleBase" id="RU363032"/>
    </source>
</evidence>
<organism evidence="9 10">
    <name type="scientific">Wenyingzhuangia heitensis</name>
    <dbReference type="NCBI Taxonomy" id="1487859"/>
    <lineage>
        <taxon>Bacteria</taxon>
        <taxon>Pseudomonadati</taxon>
        <taxon>Bacteroidota</taxon>
        <taxon>Flavobacteriia</taxon>
        <taxon>Flavobacteriales</taxon>
        <taxon>Flavobacteriaceae</taxon>
        <taxon>Wenyingzhuangia</taxon>
    </lineage>
</organism>
<evidence type="ECO:0000313" key="9">
    <source>
        <dbReference type="EMBL" id="NIJ46112.1"/>
    </source>
</evidence>
<feature type="transmembrane region" description="Helical" evidence="7">
    <location>
        <begin position="181"/>
        <end position="203"/>
    </location>
</feature>